<sequence length="346" mass="37471">MIEAHGHLSFPVTTYPTEIEDTPPEEAILITLHSARTMLQAGFTGVIGAGSPRLRTEAVVRNEIESGRIPGPRLMASTPTLTATGGLNDTSQMHQQRAVAAIVVDGREEVRKAIRLGYREGVDVVKLNISGDDFFPRPHGRITTLAEEEVRIACETAAELGLKVVAHARSAESVKRAVRCGVNIIHHADFCDDEALDMIEDAKDRLFITPTVGLYHGLLHLSGFPEALLERMIVREAMAANIKTHTELRKRGVRMLIGGDYGIAFMPNGTNANDIQHFIDYLGFSPVEALRAATFNGGQAMGLGAGEIREGALADILLVKGDPTVQPNLVADKENLLVIMKGGQIF</sequence>
<dbReference type="SUPFAM" id="SSF51556">
    <property type="entry name" value="Metallo-dependent hydrolases"/>
    <property type="match status" value="1"/>
</dbReference>
<dbReference type="InterPro" id="IPR057744">
    <property type="entry name" value="OTAase-like"/>
</dbReference>
<dbReference type="Gene3D" id="3.20.20.140">
    <property type="entry name" value="Metal-dependent hydrolases"/>
    <property type="match status" value="1"/>
</dbReference>
<evidence type="ECO:0000259" key="1">
    <source>
        <dbReference type="Pfam" id="PF01979"/>
    </source>
</evidence>
<dbReference type="PANTHER" id="PTHR43135:SF3">
    <property type="entry name" value="ALPHA-D-RIBOSE 1-METHYLPHOSPHONATE 5-TRIPHOSPHATE DIPHOSPHATASE"/>
    <property type="match status" value="1"/>
</dbReference>
<protein>
    <submittedName>
        <fullName evidence="2">Xaa-Pro dipeptidase</fullName>
    </submittedName>
</protein>
<dbReference type="Pfam" id="PF01979">
    <property type="entry name" value="Amidohydro_1"/>
    <property type="match status" value="1"/>
</dbReference>
<comment type="caution">
    <text evidence="2">The sequence shown here is derived from an EMBL/GenBank/DDBJ whole genome shotgun (WGS) entry which is preliminary data.</text>
</comment>
<organism evidence="2 3">
    <name type="scientific">Novosphingobium colocasiae</name>
    <dbReference type="NCBI Taxonomy" id="1256513"/>
    <lineage>
        <taxon>Bacteria</taxon>
        <taxon>Pseudomonadati</taxon>
        <taxon>Pseudomonadota</taxon>
        <taxon>Alphaproteobacteria</taxon>
        <taxon>Sphingomonadales</taxon>
        <taxon>Sphingomonadaceae</taxon>
        <taxon>Novosphingobium</taxon>
    </lineage>
</organism>
<dbReference type="AlphaFoldDB" id="A0A918PI70"/>
<reference evidence="2" key="1">
    <citation type="journal article" date="2014" name="Int. J. Syst. Evol. Microbiol.">
        <title>Complete genome sequence of Corynebacterium casei LMG S-19264T (=DSM 44701T), isolated from a smear-ripened cheese.</title>
        <authorList>
            <consortium name="US DOE Joint Genome Institute (JGI-PGF)"/>
            <person name="Walter F."/>
            <person name="Albersmeier A."/>
            <person name="Kalinowski J."/>
            <person name="Ruckert C."/>
        </authorList>
    </citation>
    <scope>NUCLEOTIDE SEQUENCE</scope>
    <source>
        <strain evidence="2">KCTC 32255</strain>
    </source>
</reference>
<dbReference type="Proteomes" id="UP000648075">
    <property type="component" value="Unassembled WGS sequence"/>
</dbReference>
<reference evidence="2" key="2">
    <citation type="submission" date="2020-09" db="EMBL/GenBank/DDBJ databases">
        <authorList>
            <person name="Sun Q."/>
            <person name="Kim S."/>
        </authorList>
    </citation>
    <scope>NUCLEOTIDE SEQUENCE</scope>
    <source>
        <strain evidence="2">KCTC 32255</strain>
    </source>
</reference>
<feature type="domain" description="Amidohydrolase-related" evidence="1">
    <location>
        <begin position="2"/>
        <end position="345"/>
    </location>
</feature>
<dbReference type="GO" id="GO:0016810">
    <property type="term" value="F:hydrolase activity, acting on carbon-nitrogen (but not peptide) bonds"/>
    <property type="evidence" value="ECO:0007669"/>
    <property type="project" value="InterPro"/>
</dbReference>
<proteinExistence type="predicted"/>
<evidence type="ECO:0000313" key="3">
    <source>
        <dbReference type="Proteomes" id="UP000648075"/>
    </source>
</evidence>
<dbReference type="CDD" id="cd01299">
    <property type="entry name" value="Met_dep_hydrolase_A"/>
    <property type="match status" value="1"/>
</dbReference>
<accession>A0A918PI70</accession>
<keyword evidence="3" id="KW-1185">Reference proteome</keyword>
<dbReference type="InterPro" id="IPR006680">
    <property type="entry name" value="Amidohydro-rel"/>
</dbReference>
<dbReference type="InterPro" id="IPR032466">
    <property type="entry name" value="Metal_Hydrolase"/>
</dbReference>
<dbReference type="InterPro" id="IPR051781">
    <property type="entry name" value="Metallo-dep_Hydrolase"/>
</dbReference>
<gene>
    <name evidence="2" type="ORF">GCM10011614_27870</name>
</gene>
<dbReference type="SUPFAM" id="SSF51338">
    <property type="entry name" value="Composite domain of metallo-dependent hydrolases"/>
    <property type="match status" value="1"/>
</dbReference>
<dbReference type="EMBL" id="BMZA01000012">
    <property type="protein sequence ID" value="GGZ11313.1"/>
    <property type="molecule type" value="Genomic_DNA"/>
</dbReference>
<name>A0A918PI70_9SPHN</name>
<dbReference type="Gene3D" id="2.30.40.10">
    <property type="entry name" value="Urease, subunit C, domain 1"/>
    <property type="match status" value="1"/>
</dbReference>
<evidence type="ECO:0000313" key="2">
    <source>
        <dbReference type="EMBL" id="GGZ11313.1"/>
    </source>
</evidence>
<dbReference type="InterPro" id="IPR011059">
    <property type="entry name" value="Metal-dep_hydrolase_composite"/>
</dbReference>
<dbReference type="PANTHER" id="PTHR43135">
    <property type="entry name" value="ALPHA-D-RIBOSE 1-METHYLPHOSPHONATE 5-TRIPHOSPHATE DIPHOSPHATASE"/>
    <property type="match status" value="1"/>
</dbReference>